<keyword evidence="12" id="KW-1185">Reference proteome</keyword>
<gene>
    <name evidence="11" type="ORF">NLU13_0696</name>
</gene>
<keyword evidence="7" id="KW-0067">ATP-binding</keyword>
<dbReference type="GO" id="GO:0005524">
    <property type="term" value="F:ATP binding"/>
    <property type="evidence" value="ECO:0007669"/>
    <property type="project" value="UniProtKB-KW"/>
</dbReference>
<comment type="caution">
    <text evidence="11">The sequence shown here is derived from an EMBL/GenBank/DDBJ whole genome shotgun (WGS) entry which is preliminary data.</text>
</comment>
<reference evidence="11" key="1">
    <citation type="submission" date="2022-10" db="EMBL/GenBank/DDBJ databases">
        <title>Determination and structural analysis of whole genome sequence of Sarocladium strictum F4-1.</title>
        <authorList>
            <person name="Hu L."/>
            <person name="Jiang Y."/>
        </authorList>
    </citation>
    <scope>NUCLEOTIDE SEQUENCE</scope>
    <source>
        <strain evidence="11">F4-1</strain>
    </source>
</reference>
<evidence type="ECO:0000256" key="1">
    <source>
        <dbReference type="ARBA" id="ARBA00004123"/>
    </source>
</evidence>
<comment type="similarity">
    <text evidence="9">Belongs to the GLYK kinase family.</text>
</comment>
<dbReference type="AlphaFoldDB" id="A0AA39GPJ3"/>
<dbReference type="PANTHER" id="PTHR10285">
    <property type="entry name" value="URIDINE KINASE"/>
    <property type="match status" value="1"/>
</dbReference>
<dbReference type="FunFam" id="3.40.50.300:FF:001691">
    <property type="entry name" value="Probable ATP-dependent kinase TDA10"/>
    <property type="match status" value="1"/>
</dbReference>
<evidence type="ECO:0000256" key="8">
    <source>
        <dbReference type="ARBA" id="ARBA00023242"/>
    </source>
</evidence>
<evidence type="ECO:0000313" key="12">
    <source>
        <dbReference type="Proteomes" id="UP001175261"/>
    </source>
</evidence>
<evidence type="ECO:0000313" key="11">
    <source>
        <dbReference type="EMBL" id="KAK0391195.1"/>
    </source>
</evidence>
<feature type="domain" description="Phosphoribulokinase/uridine kinase" evidence="10">
    <location>
        <begin position="38"/>
        <end position="159"/>
    </location>
</feature>
<evidence type="ECO:0000256" key="9">
    <source>
        <dbReference type="ARBA" id="ARBA00061312"/>
    </source>
</evidence>
<proteinExistence type="inferred from homology"/>
<organism evidence="11 12">
    <name type="scientific">Sarocladium strictum</name>
    <name type="common">Black bundle disease fungus</name>
    <name type="synonym">Acremonium strictum</name>
    <dbReference type="NCBI Taxonomy" id="5046"/>
    <lineage>
        <taxon>Eukaryota</taxon>
        <taxon>Fungi</taxon>
        <taxon>Dikarya</taxon>
        <taxon>Ascomycota</taxon>
        <taxon>Pezizomycotina</taxon>
        <taxon>Sordariomycetes</taxon>
        <taxon>Hypocreomycetidae</taxon>
        <taxon>Hypocreales</taxon>
        <taxon>Sarocladiaceae</taxon>
        <taxon>Sarocladium</taxon>
    </lineage>
</organism>
<keyword evidence="3" id="KW-0963">Cytoplasm</keyword>
<dbReference type="Proteomes" id="UP001175261">
    <property type="component" value="Unassembled WGS sequence"/>
</dbReference>
<keyword evidence="4" id="KW-0808">Transferase</keyword>
<evidence type="ECO:0000256" key="4">
    <source>
        <dbReference type="ARBA" id="ARBA00022679"/>
    </source>
</evidence>
<dbReference type="GO" id="GO:0005737">
    <property type="term" value="C:cytoplasm"/>
    <property type="evidence" value="ECO:0007669"/>
    <property type="project" value="UniProtKB-SubCell"/>
</dbReference>
<protein>
    <recommendedName>
        <fullName evidence="10">Phosphoribulokinase/uridine kinase domain-containing protein</fullName>
    </recommendedName>
</protein>
<dbReference type="InterPro" id="IPR027417">
    <property type="entry name" value="P-loop_NTPase"/>
</dbReference>
<dbReference type="InterPro" id="IPR006083">
    <property type="entry name" value="PRK/URK"/>
</dbReference>
<sequence>MAATFVDDKTPLCVPFILENYEAHRKEQQEAGSTQPFIVGINGVQGAGKTTLVKNLEKELKSKGLETLVCSLDDFYLTREDQVKLATERSDNALYQHRGVPGTHDTKFLQEFITNVLAGRPVSVPIYDKSLHNGHGDRAPSSLWPSPTSPPAIVILEGWCVGFRALRPSTLQTLYTSPSRTLSYHTLDHLTVMNESLALYEKVWDVLGAFVHIDAEDTTWVYEWREEQEAALRRDTGGKGMSKEEVVRFVDGYYPAYELYTADIRKGLFQGQEGRQGRHLRLIVGRDRKVKEVVQI</sequence>
<dbReference type="EMBL" id="JAPDFR010000001">
    <property type="protein sequence ID" value="KAK0391195.1"/>
    <property type="molecule type" value="Genomic_DNA"/>
</dbReference>
<keyword evidence="5" id="KW-0547">Nucleotide-binding</keyword>
<evidence type="ECO:0000256" key="7">
    <source>
        <dbReference type="ARBA" id="ARBA00022840"/>
    </source>
</evidence>
<dbReference type="SUPFAM" id="SSF52540">
    <property type="entry name" value="P-loop containing nucleoside triphosphate hydrolases"/>
    <property type="match status" value="1"/>
</dbReference>
<dbReference type="Pfam" id="PF00485">
    <property type="entry name" value="PRK"/>
    <property type="match status" value="1"/>
</dbReference>
<evidence type="ECO:0000256" key="2">
    <source>
        <dbReference type="ARBA" id="ARBA00004496"/>
    </source>
</evidence>
<keyword evidence="8" id="KW-0539">Nucleus</keyword>
<accession>A0AA39GPJ3</accession>
<evidence type="ECO:0000256" key="3">
    <source>
        <dbReference type="ARBA" id="ARBA00022490"/>
    </source>
</evidence>
<dbReference type="GO" id="GO:0005634">
    <property type="term" value="C:nucleus"/>
    <property type="evidence" value="ECO:0007669"/>
    <property type="project" value="UniProtKB-SubCell"/>
</dbReference>
<evidence type="ECO:0000256" key="5">
    <source>
        <dbReference type="ARBA" id="ARBA00022741"/>
    </source>
</evidence>
<keyword evidence="6" id="KW-0418">Kinase</keyword>
<evidence type="ECO:0000256" key="6">
    <source>
        <dbReference type="ARBA" id="ARBA00022777"/>
    </source>
</evidence>
<dbReference type="GO" id="GO:0016301">
    <property type="term" value="F:kinase activity"/>
    <property type="evidence" value="ECO:0007669"/>
    <property type="project" value="UniProtKB-KW"/>
</dbReference>
<dbReference type="Gene3D" id="3.40.50.300">
    <property type="entry name" value="P-loop containing nucleotide triphosphate hydrolases"/>
    <property type="match status" value="1"/>
</dbReference>
<evidence type="ECO:0000259" key="10">
    <source>
        <dbReference type="Pfam" id="PF00485"/>
    </source>
</evidence>
<comment type="subcellular location">
    <subcellularLocation>
        <location evidence="2">Cytoplasm</location>
    </subcellularLocation>
    <subcellularLocation>
        <location evidence="1">Nucleus</location>
    </subcellularLocation>
</comment>
<name>A0AA39GPJ3_SARSR</name>